<dbReference type="EnsemblMetazoa" id="tetur04g02470.1">
    <property type="protein sequence ID" value="tetur04g02470.1"/>
    <property type="gene ID" value="tetur04g02470"/>
</dbReference>
<dbReference type="EMBL" id="CAEY01001356">
    <property type="status" value="NOT_ANNOTATED_CDS"/>
    <property type="molecule type" value="Genomic_DNA"/>
</dbReference>
<keyword evidence="2" id="KW-1185">Reference proteome</keyword>
<reference evidence="1" key="2">
    <citation type="submission" date="2015-06" db="UniProtKB">
        <authorList>
            <consortium name="EnsemblMetazoa"/>
        </authorList>
    </citation>
    <scope>IDENTIFICATION</scope>
</reference>
<evidence type="ECO:0000313" key="2">
    <source>
        <dbReference type="Proteomes" id="UP000015104"/>
    </source>
</evidence>
<reference evidence="2" key="1">
    <citation type="submission" date="2011-08" db="EMBL/GenBank/DDBJ databases">
        <authorList>
            <person name="Rombauts S."/>
        </authorList>
    </citation>
    <scope>NUCLEOTIDE SEQUENCE</scope>
    <source>
        <strain evidence="2">London</strain>
    </source>
</reference>
<accession>T1K1S7</accession>
<proteinExistence type="predicted"/>
<sequence length="88" mass="10103">MRKAIPSTIEIIEFVLRNPWPRFLTTSNVTEPFQALARLTDPSRKKSYSPITKYRGISANNSFGSQSNQFDPCRNQVRILSLLKSGWE</sequence>
<dbReference type="AlphaFoldDB" id="T1K1S7"/>
<dbReference type="HOGENOM" id="CLU_2471949_0_0_1"/>
<protein>
    <submittedName>
        <fullName evidence="1">Uncharacterized protein</fullName>
    </submittedName>
</protein>
<dbReference type="Proteomes" id="UP000015104">
    <property type="component" value="Unassembled WGS sequence"/>
</dbReference>
<organism evidence="1 2">
    <name type="scientific">Tetranychus urticae</name>
    <name type="common">Two-spotted spider mite</name>
    <dbReference type="NCBI Taxonomy" id="32264"/>
    <lineage>
        <taxon>Eukaryota</taxon>
        <taxon>Metazoa</taxon>
        <taxon>Ecdysozoa</taxon>
        <taxon>Arthropoda</taxon>
        <taxon>Chelicerata</taxon>
        <taxon>Arachnida</taxon>
        <taxon>Acari</taxon>
        <taxon>Acariformes</taxon>
        <taxon>Trombidiformes</taxon>
        <taxon>Prostigmata</taxon>
        <taxon>Eleutherengona</taxon>
        <taxon>Raphignathae</taxon>
        <taxon>Tetranychoidea</taxon>
        <taxon>Tetranychidae</taxon>
        <taxon>Tetranychus</taxon>
    </lineage>
</organism>
<evidence type="ECO:0000313" key="1">
    <source>
        <dbReference type="EnsemblMetazoa" id="tetur04g02470.1"/>
    </source>
</evidence>
<name>T1K1S7_TETUR</name>